<gene>
    <name evidence="1" type="ORF">DSO57_1014778</name>
</gene>
<evidence type="ECO:0000313" key="1">
    <source>
        <dbReference type="EMBL" id="KAJ9085359.1"/>
    </source>
</evidence>
<dbReference type="EMBL" id="QTSX02000767">
    <property type="protein sequence ID" value="KAJ9085359.1"/>
    <property type="molecule type" value="Genomic_DNA"/>
</dbReference>
<name>A0ACC2UE84_9FUNG</name>
<sequence length="213" mass="23766">MVYQEKTDFFRKISAFNSSFTDLCDLVRTVDLELEGGSTVEKYLEELWSLGTCYEDFILAYERLLKEIDRRQNVATQHASIANQYNQHLAALHDEEIQQREKFIDSIAPFLPGDLSLSLNTAPALFTVTQAQIEASYCMGSSLEQKEQGTIQLSVKEPSSENEMSASTGEDDQSVGAVYESAPESQSDESNKNKKPNSSKASAENSPPAPFWD</sequence>
<reference evidence="1" key="1">
    <citation type="submission" date="2022-04" db="EMBL/GenBank/DDBJ databases">
        <title>Genome of the entomopathogenic fungus Entomophthora muscae.</title>
        <authorList>
            <person name="Elya C."/>
            <person name="Lovett B.R."/>
            <person name="Lee E."/>
            <person name="Macias A.M."/>
            <person name="Hajek A.E."/>
            <person name="De Bivort B.L."/>
            <person name="Kasson M.T."/>
            <person name="De Fine Licht H.H."/>
            <person name="Stajich J.E."/>
        </authorList>
    </citation>
    <scope>NUCLEOTIDE SEQUENCE</scope>
    <source>
        <strain evidence="1">Berkeley</strain>
    </source>
</reference>
<evidence type="ECO:0000313" key="2">
    <source>
        <dbReference type="Proteomes" id="UP001165960"/>
    </source>
</evidence>
<proteinExistence type="predicted"/>
<comment type="caution">
    <text evidence="1">The sequence shown here is derived from an EMBL/GenBank/DDBJ whole genome shotgun (WGS) entry which is preliminary data.</text>
</comment>
<accession>A0ACC2UE84</accession>
<protein>
    <submittedName>
        <fullName evidence="1">Uncharacterized protein</fullName>
    </submittedName>
</protein>
<keyword evidence="2" id="KW-1185">Reference proteome</keyword>
<dbReference type="Proteomes" id="UP001165960">
    <property type="component" value="Unassembled WGS sequence"/>
</dbReference>
<organism evidence="1 2">
    <name type="scientific">Entomophthora muscae</name>
    <dbReference type="NCBI Taxonomy" id="34485"/>
    <lineage>
        <taxon>Eukaryota</taxon>
        <taxon>Fungi</taxon>
        <taxon>Fungi incertae sedis</taxon>
        <taxon>Zoopagomycota</taxon>
        <taxon>Entomophthoromycotina</taxon>
        <taxon>Entomophthoromycetes</taxon>
        <taxon>Entomophthorales</taxon>
        <taxon>Entomophthoraceae</taxon>
        <taxon>Entomophthora</taxon>
    </lineage>
</organism>